<evidence type="ECO:0000256" key="8">
    <source>
        <dbReference type="ARBA" id="ARBA00042485"/>
    </source>
</evidence>
<evidence type="ECO:0000256" key="5">
    <source>
        <dbReference type="ARBA" id="ARBA00022927"/>
    </source>
</evidence>
<gene>
    <name evidence="9" type="ORF">CMV_020806</name>
</gene>
<sequence>MGLFAYDMSKVNLLMGFMVLLQLDEEIVNDFNCYSDANLVIWRYSELYMVCSRPQPASDALAKGARALEDAVPDEAIQLYTEACSILEEDDKEQMAFDLYRAATCVYIKLEK</sequence>
<dbReference type="GO" id="GO:0016192">
    <property type="term" value="P:vesicle-mediated transport"/>
    <property type="evidence" value="ECO:0007669"/>
    <property type="project" value="UniProtKB-KW"/>
</dbReference>
<dbReference type="GO" id="GO:0005774">
    <property type="term" value="C:vacuolar membrane"/>
    <property type="evidence" value="ECO:0007669"/>
    <property type="project" value="TreeGrafter"/>
</dbReference>
<evidence type="ECO:0000256" key="4">
    <source>
        <dbReference type="ARBA" id="ARBA00022892"/>
    </source>
</evidence>
<keyword evidence="5" id="KW-0653">Protein transport</keyword>
<dbReference type="AlphaFoldDB" id="A0A8J4QYB8"/>
<dbReference type="OrthoDB" id="9984275at2759"/>
<reference evidence="9" key="1">
    <citation type="submission" date="2020-03" db="EMBL/GenBank/DDBJ databases">
        <title>Castanea mollissima Vanexum genome sequencing.</title>
        <authorList>
            <person name="Staton M."/>
        </authorList>
    </citation>
    <scope>NUCLEOTIDE SEQUENCE</scope>
    <source>
        <tissue evidence="9">Leaf</tissue>
    </source>
</reference>
<keyword evidence="3" id="KW-0813">Transport</keyword>
<dbReference type="Proteomes" id="UP000737018">
    <property type="component" value="Unassembled WGS sequence"/>
</dbReference>
<dbReference type="InterPro" id="IPR000744">
    <property type="entry name" value="NSF_attach"/>
</dbReference>
<evidence type="ECO:0000256" key="1">
    <source>
        <dbReference type="ARBA" id="ARBA00004170"/>
    </source>
</evidence>
<keyword evidence="6" id="KW-0472">Membrane</keyword>
<keyword evidence="4" id="KW-0931">ER-Golgi transport</keyword>
<organism evidence="9 10">
    <name type="scientific">Castanea mollissima</name>
    <name type="common">Chinese chestnut</name>
    <dbReference type="NCBI Taxonomy" id="60419"/>
    <lineage>
        <taxon>Eukaryota</taxon>
        <taxon>Viridiplantae</taxon>
        <taxon>Streptophyta</taxon>
        <taxon>Embryophyta</taxon>
        <taxon>Tracheophyta</taxon>
        <taxon>Spermatophyta</taxon>
        <taxon>Magnoliopsida</taxon>
        <taxon>eudicotyledons</taxon>
        <taxon>Gunneridae</taxon>
        <taxon>Pentapetalae</taxon>
        <taxon>rosids</taxon>
        <taxon>fabids</taxon>
        <taxon>Fagales</taxon>
        <taxon>Fagaceae</taxon>
        <taxon>Castanea</taxon>
    </lineage>
</organism>
<dbReference type="EMBL" id="JRKL02003938">
    <property type="protein sequence ID" value="KAF3953777.1"/>
    <property type="molecule type" value="Genomic_DNA"/>
</dbReference>
<evidence type="ECO:0000313" key="10">
    <source>
        <dbReference type="Proteomes" id="UP000737018"/>
    </source>
</evidence>
<comment type="similarity">
    <text evidence="2">Belongs to the SNAP family.</text>
</comment>
<name>A0A8J4QYB8_9ROSI</name>
<evidence type="ECO:0000256" key="7">
    <source>
        <dbReference type="ARBA" id="ARBA00040047"/>
    </source>
</evidence>
<dbReference type="GO" id="GO:0019905">
    <property type="term" value="F:syntaxin binding"/>
    <property type="evidence" value="ECO:0007669"/>
    <property type="project" value="TreeGrafter"/>
</dbReference>
<comment type="caution">
    <text evidence="9">The sequence shown here is derived from an EMBL/GenBank/DDBJ whole genome shotgun (WGS) entry which is preliminary data.</text>
</comment>
<evidence type="ECO:0000313" key="9">
    <source>
        <dbReference type="EMBL" id="KAF3953777.1"/>
    </source>
</evidence>
<keyword evidence="10" id="KW-1185">Reference proteome</keyword>
<protein>
    <recommendedName>
        <fullName evidence="7">Gamma-soluble NSF attachment protein</fullName>
    </recommendedName>
    <alternativeName>
        <fullName evidence="8">N-ethylmaleimide-sensitive factor attachment protein gamma</fullName>
    </alternativeName>
</protein>
<evidence type="ECO:0000256" key="3">
    <source>
        <dbReference type="ARBA" id="ARBA00022448"/>
    </source>
</evidence>
<dbReference type="InterPro" id="IPR011990">
    <property type="entry name" value="TPR-like_helical_dom_sf"/>
</dbReference>
<evidence type="ECO:0000256" key="2">
    <source>
        <dbReference type="ARBA" id="ARBA00010050"/>
    </source>
</evidence>
<dbReference type="PANTHER" id="PTHR13768">
    <property type="entry name" value="SOLUBLE NSF ATTACHMENT PROTEIN SNAP"/>
    <property type="match status" value="1"/>
</dbReference>
<dbReference type="GO" id="GO:0005483">
    <property type="term" value="F:soluble NSF attachment protein activity"/>
    <property type="evidence" value="ECO:0007669"/>
    <property type="project" value="TreeGrafter"/>
</dbReference>
<evidence type="ECO:0000256" key="6">
    <source>
        <dbReference type="ARBA" id="ARBA00023136"/>
    </source>
</evidence>
<dbReference type="GO" id="GO:0031201">
    <property type="term" value="C:SNARE complex"/>
    <property type="evidence" value="ECO:0007669"/>
    <property type="project" value="TreeGrafter"/>
</dbReference>
<proteinExistence type="inferred from homology"/>
<dbReference type="Gene3D" id="1.25.40.10">
    <property type="entry name" value="Tetratricopeptide repeat domain"/>
    <property type="match status" value="1"/>
</dbReference>
<dbReference type="GO" id="GO:0006886">
    <property type="term" value="P:intracellular protein transport"/>
    <property type="evidence" value="ECO:0007669"/>
    <property type="project" value="InterPro"/>
</dbReference>
<accession>A0A8J4QYB8</accession>
<comment type="subcellular location">
    <subcellularLocation>
        <location evidence="1">Membrane</location>
        <topology evidence="1">Peripheral membrane protein</topology>
    </subcellularLocation>
</comment>
<dbReference type="PANTHER" id="PTHR13768:SF2">
    <property type="entry name" value="GAMMA-SOLUBLE NSF ATTACHMENT PROTEIN"/>
    <property type="match status" value="1"/>
</dbReference>